<protein>
    <submittedName>
        <fullName evidence="1">Uncharacterized protein</fullName>
    </submittedName>
</protein>
<name>A0A7S2IQX7_9EUKA</name>
<organism evidence="1">
    <name type="scientific">Haptolina brevifila</name>
    <dbReference type="NCBI Taxonomy" id="156173"/>
    <lineage>
        <taxon>Eukaryota</taxon>
        <taxon>Haptista</taxon>
        <taxon>Haptophyta</taxon>
        <taxon>Prymnesiophyceae</taxon>
        <taxon>Prymnesiales</taxon>
        <taxon>Prymnesiaceae</taxon>
        <taxon>Haptolina</taxon>
    </lineage>
</organism>
<sequence length="105" mass="11664">MSSVRAHAFISSLSMHCRDLPNFSHRGNLERIPAQGPVAHLHGSGLTGKLRKTDVHCLPRGLSCQIHANPTSPEHKPPHYEQAHMHMHTHTRFQPIAVAEAARCD</sequence>
<dbReference type="AlphaFoldDB" id="A0A7S2IQX7"/>
<evidence type="ECO:0000313" key="1">
    <source>
        <dbReference type="EMBL" id="CAD9526501.1"/>
    </source>
</evidence>
<gene>
    <name evidence="1" type="ORF">CBRE1094_LOCUS36386</name>
</gene>
<proteinExistence type="predicted"/>
<dbReference type="EMBL" id="HBGU01066709">
    <property type="protein sequence ID" value="CAD9526501.1"/>
    <property type="molecule type" value="Transcribed_RNA"/>
</dbReference>
<reference evidence="1" key="1">
    <citation type="submission" date="2021-01" db="EMBL/GenBank/DDBJ databases">
        <authorList>
            <person name="Corre E."/>
            <person name="Pelletier E."/>
            <person name="Niang G."/>
            <person name="Scheremetjew M."/>
            <person name="Finn R."/>
            <person name="Kale V."/>
            <person name="Holt S."/>
            <person name="Cochrane G."/>
            <person name="Meng A."/>
            <person name="Brown T."/>
            <person name="Cohen L."/>
        </authorList>
    </citation>
    <scope>NUCLEOTIDE SEQUENCE</scope>
    <source>
        <strain evidence="1">UTEX LB 985</strain>
    </source>
</reference>
<accession>A0A7S2IQX7</accession>